<sequence>MASEAARRRRHTLRIPTLPTQGAHPALAGRSTRRGTATSQPWWRCGTPSLLCRPALRKLKAKTSK</sequence>
<protein>
    <submittedName>
        <fullName evidence="1">Mediator of RNA polymerase II transcription subunit 30</fullName>
    </submittedName>
</protein>
<accession>A0A1D6ECP1</accession>
<name>A0A1D6ECP1_MAIZE</name>
<dbReference type="EMBL" id="CM007648">
    <property type="protein sequence ID" value="ONM18078.1"/>
    <property type="molecule type" value="Genomic_DNA"/>
</dbReference>
<proteinExistence type="predicted"/>
<dbReference type="AlphaFoldDB" id="A0A1D6ECP1"/>
<gene>
    <name evidence="1" type="ORF">ZEAMMB73_Zm00001d003957</name>
</gene>
<organism evidence="1">
    <name type="scientific">Zea mays</name>
    <name type="common">Maize</name>
    <dbReference type="NCBI Taxonomy" id="4577"/>
    <lineage>
        <taxon>Eukaryota</taxon>
        <taxon>Viridiplantae</taxon>
        <taxon>Streptophyta</taxon>
        <taxon>Embryophyta</taxon>
        <taxon>Tracheophyta</taxon>
        <taxon>Spermatophyta</taxon>
        <taxon>Magnoliopsida</taxon>
        <taxon>Liliopsida</taxon>
        <taxon>Poales</taxon>
        <taxon>Poaceae</taxon>
        <taxon>PACMAD clade</taxon>
        <taxon>Panicoideae</taxon>
        <taxon>Andropogonodae</taxon>
        <taxon>Andropogoneae</taxon>
        <taxon>Tripsacinae</taxon>
        <taxon>Zea</taxon>
    </lineage>
</organism>
<evidence type="ECO:0000313" key="1">
    <source>
        <dbReference type="EMBL" id="ONM18078.1"/>
    </source>
</evidence>
<reference evidence="1" key="1">
    <citation type="submission" date="2015-12" db="EMBL/GenBank/DDBJ databases">
        <title>Update maize B73 reference genome by single molecule sequencing technologies.</title>
        <authorList>
            <consortium name="Maize Genome Sequencing Project"/>
            <person name="Ware D."/>
        </authorList>
    </citation>
    <scope>NUCLEOTIDE SEQUENCE [LARGE SCALE GENOMIC DNA]</scope>
    <source>
        <tissue evidence="1">Seedling</tissue>
    </source>
</reference>